<dbReference type="eggNOG" id="KOG2575">
    <property type="taxonomic scope" value="Eukaryota"/>
</dbReference>
<evidence type="ECO:0000256" key="8">
    <source>
        <dbReference type="ARBA" id="ARBA00022989"/>
    </source>
</evidence>
<keyword evidence="12" id="KW-1185">Reference proteome</keyword>
<feature type="transmembrane region" description="Helical" evidence="10">
    <location>
        <begin position="208"/>
        <end position="226"/>
    </location>
</feature>
<dbReference type="STRING" id="554065.E1Z6Q8"/>
<comment type="subcellular location">
    <subcellularLocation>
        <location evidence="1 10">Endoplasmic reticulum membrane</location>
        <topology evidence="1 10">Multi-pass membrane protein</topology>
    </subcellularLocation>
</comment>
<keyword evidence="8 10" id="KW-1133">Transmembrane helix</keyword>
<dbReference type="Pfam" id="PF03155">
    <property type="entry name" value="Alg6_Alg8"/>
    <property type="match status" value="1"/>
</dbReference>
<proteinExistence type="inferred from homology"/>
<dbReference type="AlphaFoldDB" id="E1Z6Q8"/>
<dbReference type="InParanoid" id="E1Z6Q8"/>
<dbReference type="KEGG" id="cvr:CHLNCDRAFT_19730"/>
<accession>E1Z6Q8</accession>
<feature type="transmembrane region" description="Helical" evidence="10">
    <location>
        <begin position="303"/>
        <end position="322"/>
    </location>
</feature>
<evidence type="ECO:0000256" key="5">
    <source>
        <dbReference type="ARBA" id="ARBA00022679"/>
    </source>
</evidence>
<gene>
    <name evidence="11" type="ORF">CHLNCDRAFT_19730</name>
</gene>
<dbReference type="Proteomes" id="UP000008141">
    <property type="component" value="Unassembled WGS sequence"/>
</dbReference>
<evidence type="ECO:0000313" key="12">
    <source>
        <dbReference type="Proteomes" id="UP000008141"/>
    </source>
</evidence>
<dbReference type="RefSeq" id="XP_005850493.1">
    <property type="nucleotide sequence ID" value="XM_005850431.1"/>
</dbReference>
<dbReference type="OrthoDB" id="4983at2759"/>
<dbReference type="InterPro" id="IPR004856">
    <property type="entry name" value="Glyco_trans_ALG6/ALG8"/>
</dbReference>
<dbReference type="GO" id="GO:0042281">
    <property type="term" value="F:dolichyl pyrophosphate Man9GlcNAc2 alpha-1,3-glucosyltransferase activity"/>
    <property type="evidence" value="ECO:0007669"/>
    <property type="project" value="TreeGrafter"/>
</dbReference>
<sequence>AGMHTPPRYGDYEAQRHWMEITVNLPMEEWYRNSSLNDLSYWGLDYPPLSAYQSWLCGKYVQLFEPEVVELGTSRGYESPSSKRLLRWTVMAADALVALPAALAAANTFGGSSSGSGRQRLSLLVAMLFSPALVLIDHGHFQYNCIGLGLAAGSAAAAVSGRHVLAAVVFSLSLNHKQMGLYYAPAFFAYLLGKCLQRPTPASKVGGVAALGVAVLATFGMVWAPWLRSPVQNAWLGVVYRVFPTQRGLYEDYVANWWCASSRLIKWVRLLTQPRLVQLCGGTTLVAAAPAMAAQVMRPTPRGFLLCLANSAMAFFLFSYQVHEKSILLPLLPLSLLLGSEHPQLLCWVNLVATFSMAPLLKKDGLTLAAVGATAFCHAAIQLASVAGLAGTGEKQRASSTLLKAWQRRLFRLSLAGCVAILAASAVLPPPSRLPFLYDALIVTWSFLHFAALFGYTYMLQLQEYRRAAGSKVKQL</sequence>
<comment type="pathway">
    <text evidence="2 10">Protein modification; protein glycosylation.</text>
</comment>
<dbReference type="FunCoup" id="E1Z6Q8">
    <property type="interactions" value="1859"/>
</dbReference>
<dbReference type="GeneID" id="17358104"/>
<evidence type="ECO:0000256" key="4">
    <source>
        <dbReference type="ARBA" id="ARBA00022676"/>
    </source>
</evidence>
<evidence type="ECO:0000256" key="9">
    <source>
        <dbReference type="ARBA" id="ARBA00023136"/>
    </source>
</evidence>
<evidence type="ECO:0000256" key="10">
    <source>
        <dbReference type="RuleBase" id="RU363110"/>
    </source>
</evidence>
<dbReference type="UniPathway" id="UPA00378"/>
<keyword evidence="4 10" id="KW-0328">Glycosyltransferase</keyword>
<keyword evidence="5 10" id="KW-0808">Transferase</keyword>
<keyword evidence="6 10" id="KW-0812">Transmembrane</keyword>
<keyword evidence="7 10" id="KW-0256">Endoplasmic reticulum</keyword>
<dbReference type="PANTHER" id="PTHR12413">
    <property type="entry name" value="DOLICHYL GLYCOSYLTRANSFERASE"/>
    <property type="match status" value="1"/>
</dbReference>
<comment type="similarity">
    <text evidence="3 10">Belongs to the ALG6/ALG8 glucosyltransferase family.</text>
</comment>
<feature type="non-terminal residue" evidence="11">
    <location>
        <position position="1"/>
    </location>
</feature>
<name>E1Z6Q8_CHLVA</name>
<organism evidence="12">
    <name type="scientific">Chlorella variabilis</name>
    <name type="common">Green alga</name>
    <dbReference type="NCBI Taxonomy" id="554065"/>
    <lineage>
        <taxon>Eukaryota</taxon>
        <taxon>Viridiplantae</taxon>
        <taxon>Chlorophyta</taxon>
        <taxon>core chlorophytes</taxon>
        <taxon>Trebouxiophyceae</taxon>
        <taxon>Chlorellales</taxon>
        <taxon>Chlorellaceae</taxon>
        <taxon>Chlorella clade</taxon>
        <taxon>Chlorella</taxon>
    </lineage>
</organism>
<dbReference type="GO" id="GO:0005789">
    <property type="term" value="C:endoplasmic reticulum membrane"/>
    <property type="evidence" value="ECO:0007669"/>
    <property type="project" value="UniProtKB-SubCell"/>
</dbReference>
<reference evidence="11 12" key="1">
    <citation type="journal article" date="2010" name="Plant Cell">
        <title>The Chlorella variabilis NC64A genome reveals adaptation to photosymbiosis, coevolution with viruses, and cryptic sex.</title>
        <authorList>
            <person name="Blanc G."/>
            <person name="Duncan G."/>
            <person name="Agarkova I."/>
            <person name="Borodovsky M."/>
            <person name="Gurnon J."/>
            <person name="Kuo A."/>
            <person name="Lindquist E."/>
            <person name="Lucas S."/>
            <person name="Pangilinan J."/>
            <person name="Polle J."/>
            <person name="Salamov A."/>
            <person name="Terry A."/>
            <person name="Yamada T."/>
            <person name="Dunigan D.D."/>
            <person name="Grigoriev I.V."/>
            <person name="Claverie J.M."/>
            <person name="Van Etten J.L."/>
        </authorList>
    </citation>
    <scope>NUCLEOTIDE SEQUENCE [LARGE SCALE GENOMIC DNA]</scope>
    <source>
        <strain evidence="11 12">NC64A</strain>
    </source>
</reference>
<feature type="transmembrane region" description="Helical" evidence="10">
    <location>
        <begin position="440"/>
        <end position="459"/>
    </location>
</feature>
<dbReference type="EC" id="2.4.1.-" evidence="10"/>
<keyword evidence="9 10" id="KW-0472">Membrane</keyword>
<evidence type="ECO:0000256" key="6">
    <source>
        <dbReference type="ARBA" id="ARBA00022692"/>
    </source>
</evidence>
<feature type="transmembrane region" description="Helical" evidence="10">
    <location>
        <begin position="410"/>
        <end position="428"/>
    </location>
</feature>
<comment type="caution">
    <text evidence="10">Lacks conserved residue(s) required for the propagation of feature annotation.</text>
</comment>
<evidence type="ECO:0000256" key="1">
    <source>
        <dbReference type="ARBA" id="ARBA00004477"/>
    </source>
</evidence>
<dbReference type="PANTHER" id="PTHR12413:SF1">
    <property type="entry name" value="DOLICHYL PYROPHOSPHATE MAN9GLCNAC2 ALPHA-1,3-GLUCOSYLTRANSFERASE"/>
    <property type="match status" value="1"/>
</dbReference>
<feature type="transmembrane region" description="Helical" evidence="10">
    <location>
        <begin position="366"/>
        <end position="389"/>
    </location>
</feature>
<dbReference type="OMA" id="FQVPPMH"/>
<protein>
    <recommendedName>
        <fullName evidence="10">Alpha-1,3-glucosyltransferase</fullName>
        <ecNumber evidence="10">2.4.1.-</ecNumber>
    </recommendedName>
</protein>
<dbReference type="EMBL" id="GL433837">
    <property type="protein sequence ID" value="EFN58391.1"/>
    <property type="molecule type" value="Genomic_DNA"/>
</dbReference>
<evidence type="ECO:0000313" key="11">
    <source>
        <dbReference type="EMBL" id="EFN58391.1"/>
    </source>
</evidence>
<evidence type="ECO:0000256" key="2">
    <source>
        <dbReference type="ARBA" id="ARBA00004922"/>
    </source>
</evidence>
<evidence type="ECO:0000256" key="3">
    <source>
        <dbReference type="ARBA" id="ARBA00008715"/>
    </source>
</evidence>
<evidence type="ECO:0000256" key="7">
    <source>
        <dbReference type="ARBA" id="ARBA00022824"/>
    </source>
</evidence>